<proteinExistence type="inferred from homology"/>
<dbReference type="Proteomes" id="UP000467240">
    <property type="component" value="Unassembled WGS sequence"/>
</dbReference>
<dbReference type="Pfam" id="PF03711">
    <property type="entry name" value="OKR_DC_1_C"/>
    <property type="match status" value="1"/>
</dbReference>
<dbReference type="SUPFAM" id="SSF53383">
    <property type="entry name" value="PLP-dependent transferases"/>
    <property type="match status" value="1"/>
</dbReference>
<keyword evidence="5" id="KW-0456">Lyase</keyword>
<dbReference type="RefSeq" id="WP_158039564.1">
    <property type="nucleotide sequence ID" value="NZ_JACCFV010000001.1"/>
</dbReference>
<evidence type="ECO:0000256" key="6">
    <source>
        <dbReference type="SAM" id="MobiDB-lite"/>
    </source>
</evidence>
<evidence type="ECO:0000256" key="1">
    <source>
        <dbReference type="ARBA" id="ARBA00001933"/>
    </source>
</evidence>
<dbReference type="Gene3D" id="3.90.100.10">
    <property type="entry name" value="Orn/Lys/Arg decarboxylase, C-terminal domain"/>
    <property type="match status" value="1"/>
</dbReference>
<dbReference type="PROSITE" id="PS00703">
    <property type="entry name" value="OKR_DC_1"/>
    <property type="match status" value="1"/>
</dbReference>
<accession>A0A7J5BZL7</accession>
<protein>
    <submittedName>
        <fullName evidence="8">Aminotransferase class V-fold PLP-dependent enzyme</fullName>
    </submittedName>
</protein>
<dbReference type="GO" id="GO:0016831">
    <property type="term" value="F:carboxy-lyase activity"/>
    <property type="evidence" value="ECO:0007669"/>
    <property type="project" value="UniProtKB-KW"/>
</dbReference>
<dbReference type="GO" id="GO:0008483">
    <property type="term" value="F:transaminase activity"/>
    <property type="evidence" value="ECO:0007669"/>
    <property type="project" value="UniProtKB-KW"/>
</dbReference>
<dbReference type="InterPro" id="IPR036633">
    <property type="entry name" value="Prn/Lys/Arg_de-COase_C_sf"/>
</dbReference>
<dbReference type="SUPFAM" id="SSF55904">
    <property type="entry name" value="Ornithine decarboxylase C-terminal domain"/>
    <property type="match status" value="1"/>
</dbReference>
<sequence>MTHAPETTRPGSSDERRSGPGAPYAAALAMHAARDTLSLSVPGHGARSGGLATGQAEFFGERVLGLDVTMLMDGIDLGADSPRAHAERLAAEAWGASRTWFLTGGSSQGNRVAALAARALGPGLVMQRSAHSSLVDGVILAGSEPGFVQPRLDVEHGIAHGVTPDAVAAAIAQHPGDVRAVVIVSPSYFGAVADVAAIAEVVHAAGAALVVDAAWGAHFGFLDELPDAPTRLGADLVVTSTHKLTGSLTQSAMLHLGHGPFAAALEPHVERAVRMTTSTSESALLLASLDLDRRDLVERGDELARSYDEVLAMRALLRADGRFPILSDRFTEVDAVVDVDPFRIPVDIRATGRDGYTVRSLLAREHGIEVEMATATAIVALVGVGGSADGRRLLAALAQLADTRPEASAAAAPGTLELPATGRLVVPPRDAYLAPSEVVPWHEAAGRISSDSLAAYPPGIPNVLPGEEITPETIAFLRATATVPGGHVRGAVDERLSGFRVVV</sequence>
<organism evidence="8 9">
    <name type="scientific">Pseudoclavibacter chungangensis</name>
    <dbReference type="NCBI Taxonomy" id="587635"/>
    <lineage>
        <taxon>Bacteria</taxon>
        <taxon>Bacillati</taxon>
        <taxon>Actinomycetota</taxon>
        <taxon>Actinomycetes</taxon>
        <taxon>Micrococcales</taxon>
        <taxon>Microbacteriaceae</taxon>
        <taxon>Pseudoclavibacter</taxon>
    </lineage>
</organism>
<feature type="region of interest" description="Disordered" evidence="6">
    <location>
        <begin position="1"/>
        <end position="22"/>
    </location>
</feature>
<dbReference type="InterPro" id="IPR015421">
    <property type="entry name" value="PyrdxlP-dep_Trfase_major"/>
</dbReference>
<keyword evidence="8" id="KW-0808">Transferase</keyword>
<comment type="similarity">
    <text evidence="2">Belongs to the Orn/Lys/Arg decarboxylase class-I family.</text>
</comment>
<evidence type="ECO:0000313" key="8">
    <source>
        <dbReference type="EMBL" id="KAB1660068.1"/>
    </source>
</evidence>
<dbReference type="InterPro" id="IPR008286">
    <property type="entry name" value="Prn/Lys/Arg_de-COase_C"/>
</dbReference>
<evidence type="ECO:0000256" key="4">
    <source>
        <dbReference type="ARBA" id="ARBA00022898"/>
    </source>
</evidence>
<dbReference type="PANTHER" id="PTHR43277">
    <property type="entry name" value="ARGININE DECARBOXYLASE"/>
    <property type="match status" value="1"/>
</dbReference>
<dbReference type="Pfam" id="PF01276">
    <property type="entry name" value="OKR_DC_1"/>
    <property type="match status" value="1"/>
</dbReference>
<keyword evidence="9" id="KW-1185">Reference proteome</keyword>
<evidence type="ECO:0000256" key="3">
    <source>
        <dbReference type="ARBA" id="ARBA00022793"/>
    </source>
</evidence>
<evidence type="ECO:0000259" key="7">
    <source>
        <dbReference type="PROSITE" id="PS00703"/>
    </source>
</evidence>
<dbReference type="InterPro" id="IPR000310">
    <property type="entry name" value="Orn/Lys/Arg_deCO2ase_major_dom"/>
</dbReference>
<dbReference type="AlphaFoldDB" id="A0A7J5BZL7"/>
<dbReference type="InterPro" id="IPR052357">
    <property type="entry name" value="Orn_Lys_Arg_decarboxylase-I"/>
</dbReference>
<dbReference type="PANTHER" id="PTHR43277:SF4">
    <property type="entry name" value="ARGININE DECARBOXYLASE"/>
    <property type="match status" value="1"/>
</dbReference>
<comment type="cofactor">
    <cofactor evidence="1">
        <name>pyridoxal 5'-phosphate</name>
        <dbReference type="ChEBI" id="CHEBI:597326"/>
    </cofactor>
</comment>
<dbReference type="EMBL" id="WBJZ01000004">
    <property type="protein sequence ID" value="KAB1660068.1"/>
    <property type="molecule type" value="Genomic_DNA"/>
</dbReference>
<evidence type="ECO:0000256" key="2">
    <source>
        <dbReference type="ARBA" id="ARBA00010671"/>
    </source>
</evidence>
<evidence type="ECO:0000313" key="9">
    <source>
        <dbReference type="Proteomes" id="UP000467240"/>
    </source>
</evidence>
<dbReference type="InterPro" id="IPR015424">
    <property type="entry name" value="PyrdxlP-dep_Trfase"/>
</dbReference>
<keyword evidence="8" id="KW-0032">Aminotransferase</keyword>
<dbReference type="OrthoDB" id="9815233at2"/>
<keyword evidence="4" id="KW-0663">Pyridoxal phosphate</keyword>
<comment type="caution">
    <text evidence="8">The sequence shown here is derived from an EMBL/GenBank/DDBJ whole genome shotgun (WGS) entry which is preliminary data.</text>
</comment>
<name>A0A7J5BZL7_9MICO</name>
<dbReference type="Gene3D" id="3.40.640.10">
    <property type="entry name" value="Type I PLP-dependent aspartate aminotransferase-like (Major domain)"/>
    <property type="match status" value="1"/>
</dbReference>
<gene>
    <name evidence="8" type="ORF">F8O01_03825</name>
</gene>
<reference evidence="8 9" key="1">
    <citation type="submission" date="2019-09" db="EMBL/GenBank/DDBJ databases">
        <title>Phylogeny of genus Pseudoclavibacter and closely related genus.</title>
        <authorList>
            <person name="Li Y."/>
        </authorList>
    </citation>
    <scope>NUCLEOTIDE SEQUENCE [LARGE SCALE GENOMIC DNA]</scope>
    <source>
        <strain evidence="8 9">DSM 23821</strain>
    </source>
</reference>
<feature type="domain" description="Orn/Lys/Arg decarboxylases family 1 pyridoxal-P attachment site" evidence="7">
    <location>
        <begin position="238"/>
        <end position="252"/>
    </location>
</feature>
<keyword evidence="3" id="KW-0210">Decarboxylase</keyword>
<evidence type="ECO:0000256" key="5">
    <source>
        <dbReference type="ARBA" id="ARBA00023239"/>
    </source>
</evidence>